<gene>
    <name evidence="1" type="ORF">CHC_T00004751001</name>
</gene>
<dbReference type="Gramene" id="CDF36506">
    <property type="protein sequence ID" value="CDF36506"/>
    <property type="gene ID" value="CHC_T00004751001"/>
</dbReference>
<dbReference type="AlphaFoldDB" id="R7QGE5"/>
<reference evidence="2" key="1">
    <citation type="journal article" date="2013" name="Proc. Natl. Acad. Sci. U.S.A.">
        <title>Genome structure and metabolic features in the red seaweed Chondrus crispus shed light on evolution of the Archaeplastida.</title>
        <authorList>
            <person name="Collen J."/>
            <person name="Porcel B."/>
            <person name="Carre W."/>
            <person name="Ball S.G."/>
            <person name="Chaparro C."/>
            <person name="Tonon T."/>
            <person name="Barbeyron T."/>
            <person name="Michel G."/>
            <person name="Noel B."/>
            <person name="Valentin K."/>
            <person name="Elias M."/>
            <person name="Artiguenave F."/>
            <person name="Arun A."/>
            <person name="Aury J.M."/>
            <person name="Barbosa-Neto J.F."/>
            <person name="Bothwell J.H."/>
            <person name="Bouget F.Y."/>
            <person name="Brillet L."/>
            <person name="Cabello-Hurtado F."/>
            <person name="Capella-Gutierrez S."/>
            <person name="Charrier B."/>
            <person name="Cladiere L."/>
            <person name="Cock J.M."/>
            <person name="Coelho S.M."/>
            <person name="Colleoni C."/>
            <person name="Czjzek M."/>
            <person name="Da Silva C."/>
            <person name="Delage L."/>
            <person name="Denoeud F."/>
            <person name="Deschamps P."/>
            <person name="Dittami S.M."/>
            <person name="Gabaldon T."/>
            <person name="Gachon C.M."/>
            <person name="Groisillier A."/>
            <person name="Herve C."/>
            <person name="Jabbari K."/>
            <person name="Katinka M."/>
            <person name="Kloareg B."/>
            <person name="Kowalczyk N."/>
            <person name="Labadie K."/>
            <person name="Leblanc C."/>
            <person name="Lopez P.J."/>
            <person name="McLachlan D.H."/>
            <person name="Meslet-Cladiere L."/>
            <person name="Moustafa A."/>
            <person name="Nehr Z."/>
            <person name="Nyvall Collen P."/>
            <person name="Panaud O."/>
            <person name="Partensky F."/>
            <person name="Poulain J."/>
            <person name="Rensing S.A."/>
            <person name="Rousvoal S."/>
            <person name="Samson G."/>
            <person name="Symeonidi A."/>
            <person name="Weissenbach J."/>
            <person name="Zambounis A."/>
            <person name="Wincker P."/>
            <person name="Boyen C."/>
        </authorList>
    </citation>
    <scope>NUCLEOTIDE SEQUENCE [LARGE SCALE GENOMIC DNA]</scope>
    <source>
        <strain evidence="2">cv. Stackhouse</strain>
    </source>
</reference>
<accession>R7QGE5</accession>
<keyword evidence="2" id="KW-1185">Reference proteome</keyword>
<evidence type="ECO:0000313" key="2">
    <source>
        <dbReference type="Proteomes" id="UP000012073"/>
    </source>
</evidence>
<dbReference type="GeneID" id="17324057"/>
<dbReference type="OrthoDB" id="2800589at2759"/>
<dbReference type="RefSeq" id="XP_005716325.1">
    <property type="nucleotide sequence ID" value="XM_005716268.1"/>
</dbReference>
<dbReference type="Proteomes" id="UP000012073">
    <property type="component" value="Unassembled WGS sequence"/>
</dbReference>
<sequence length="115" mass="12795">MLKEGNFIVHCLPAHMSGATQSLDVSVYSHLKQHLSNKILSVAGTSGKVEYDQFDFSFFTTHTCEASFTPQNIKAAFRKTGLWPIDYARLLHRPLRIGGGERCSSTTQLSMTAMQ</sequence>
<name>R7QGE5_CHOCR</name>
<dbReference type="KEGG" id="ccp:CHC_T00004751001"/>
<evidence type="ECO:0000313" key="1">
    <source>
        <dbReference type="EMBL" id="CDF36506.1"/>
    </source>
</evidence>
<proteinExistence type="predicted"/>
<organism evidence="1 2">
    <name type="scientific">Chondrus crispus</name>
    <name type="common">Carrageen Irish moss</name>
    <name type="synonym">Polymorpha crispa</name>
    <dbReference type="NCBI Taxonomy" id="2769"/>
    <lineage>
        <taxon>Eukaryota</taxon>
        <taxon>Rhodophyta</taxon>
        <taxon>Florideophyceae</taxon>
        <taxon>Rhodymeniophycidae</taxon>
        <taxon>Gigartinales</taxon>
        <taxon>Gigartinaceae</taxon>
        <taxon>Chondrus</taxon>
    </lineage>
</organism>
<dbReference type="EMBL" id="HG001781">
    <property type="protein sequence ID" value="CDF36506.1"/>
    <property type="molecule type" value="Genomic_DNA"/>
</dbReference>
<protein>
    <submittedName>
        <fullName evidence="1">Uncharacterized protein</fullName>
    </submittedName>
</protein>